<feature type="domain" description="Acyltransferase 3" evidence="2">
    <location>
        <begin position="14"/>
        <end position="330"/>
    </location>
</feature>
<dbReference type="GO" id="GO:0016020">
    <property type="term" value="C:membrane"/>
    <property type="evidence" value="ECO:0007669"/>
    <property type="project" value="TreeGrafter"/>
</dbReference>
<protein>
    <submittedName>
        <fullName evidence="3">Acyltransferase family protein</fullName>
    </submittedName>
</protein>
<dbReference type="GO" id="GO:0016747">
    <property type="term" value="F:acyltransferase activity, transferring groups other than amino-acyl groups"/>
    <property type="evidence" value="ECO:0007669"/>
    <property type="project" value="InterPro"/>
</dbReference>
<feature type="transmembrane region" description="Helical" evidence="1">
    <location>
        <begin position="166"/>
        <end position="185"/>
    </location>
</feature>
<evidence type="ECO:0000259" key="2">
    <source>
        <dbReference type="Pfam" id="PF01757"/>
    </source>
</evidence>
<name>A0A6L7EWV1_9ACTN</name>
<accession>A0A6L7EWV1</accession>
<keyword evidence="1" id="KW-0472">Membrane</keyword>
<dbReference type="PANTHER" id="PTHR23028">
    <property type="entry name" value="ACETYLTRANSFERASE"/>
    <property type="match status" value="1"/>
</dbReference>
<feature type="transmembrane region" description="Helical" evidence="1">
    <location>
        <begin position="36"/>
        <end position="60"/>
    </location>
</feature>
<keyword evidence="3" id="KW-0012">Acyltransferase</keyword>
<feature type="transmembrane region" description="Helical" evidence="1">
    <location>
        <begin position="136"/>
        <end position="157"/>
    </location>
</feature>
<organism evidence="3 4">
    <name type="scientific">Nocardioides flavescens</name>
    <dbReference type="NCBI Taxonomy" id="2691959"/>
    <lineage>
        <taxon>Bacteria</taxon>
        <taxon>Bacillati</taxon>
        <taxon>Actinomycetota</taxon>
        <taxon>Actinomycetes</taxon>
        <taxon>Propionibacteriales</taxon>
        <taxon>Nocardioidaceae</taxon>
        <taxon>Nocardioides</taxon>
    </lineage>
</organism>
<evidence type="ECO:0000313" key="4">
    <source>
        <dbReference type="Proteomes" id="UP000473325"/>
    </source>
</evidence>
<reference evidence="3 4" key="1">
    <citation type="submission" date="2019-12" db="EMBL/GenBank/DDBJ databases">
        <authorList>
            <person name="Kun Z."/>
        </authorList>
    </citation>
    <scope>NUCLEOTIDE SEQUENCE [LARGE SCALE GENOMIC DNA]</scope>
    <source>
        <strain evidence="3 4">YIM 123512</strain>
    </source>
</reference>
<feature type="transmembrane region" description="Helical" evidence="1">
    <location>
        <begin position="315"/>
        <end position="333"/>
    </location>
</feature>
<gene>
    <name evidence="3" type="ORF">GRQ65_10125</name>
</gene>
<feature type="transmembrane region" description="Helical" evidence="1">
    <location>
        <begin position="278"/>
        <end position="295"/>
    </location>
</feature>
<keyword evidence="3" id="KW-0808">Transferase</keyword>
<sequence>MMNINTVPIGGRNQGLDVIRGIAVGLVMVRHALGDMFSAAGIVGVTIFFALSGYLITGLLIRDVEDVERPRWKRFYVHRFLRLVPALVLLVLVYALVEAAWNPLGQRSELPLTVIVALTYTSDLNLPVEMGALTHLWTLAVEEQFYLVWPALIFLAVRRRITPGRLAVTTAVVLTTVCWVSLIAVGRPEAIYTLPTTWASSMAVGAAAYCYRSRLDALLRTGLRPWGAAVGLAALVAMALAPVGKDSALTYLLYPTLVSVCTVLMIWEARRWPTAPKVAVPLLGLGTISYAAYLWNWPLVSWIGASSGIHGRELLVVSAVATVLVATVSWFTVEALGRHLRTRFDASQFATGHADDVFSSEDAAPVRDRARETALR</sequence>
<feature type="transmembrane region" description="Helical" evidence="1">
    <location>
        <begin position="248"/>
        <end position="266"/>
    </location>
</feature>
<keyword evidence="1" id="KW-1133">Transmembrane helix</keyword>
<dbReference type="GO" id="GO:0000271">
    <property type="term" value="P:polysaccharide biosynthetic process"/>
    <property type="evidence" value="ECO:0007669"/>
    <property type="project" value="TreeGrafter"/>
</dbReference>
<dbReference type="InterPro" id="IPR002656">
    <property type="entry name" value="Acyl_transf_3_dom"/>
</dbReference>
<feature type="transmembrane region" description="Helical" evidence="1">
    <location>
        <begin position="80"/>
        <end position="101"/>
    </location>
</feature>
<keyword evidence="1" id="KW-0812">Transmembrane</keyword>
<evidence type="ECO:0000256" key="1">
    <source>
        <dbReference type="SAM" id="Phobius"/>
    </source>
</evidence>
<dbReference type="PANTHER" id="PTHR23028:SF53">
    <property type="entry name" value="ACYL_TRANSF_3 DOMAIN-CONTAINING PROTEIN"/>
    <property type="match status" value="1"/>
</dbReference>
<feature type="transmembrane region" description="Helical" evidence="1">
    <location>
        <begin position="223"/>
        <end position="242"/>
    </location>
</feature>
<dbReference type="Proteomes" id="UP000473325">
    <property type="component" value="Unassembled WGS sequence"/>
</dbReference>
<dbReference type="InterPro" id="IPR050879">
    <property type="entry name" value="Acyltransferase_3"/>
</dbReference>
<keyword evidence="4" id="KW-1185">Reference proteome</keyword>
<dbReference type="Pfam" id="PF01757">
    <property type="entry name" value="Acyl_transf_3"/>
    <property type="match status" value="1"/>
</dbReference>
<dbReference type="EMBL" id="WUEK01000005">
    <property type="protein sequence ID" value="MXG89908.1"/>
    <property type="molecule type" value="Genomic_DNA"/>
</dbReference>
<feature type="transmembrane region" description="Helical" evidence="1">
    <location>
        <begin position="191"/>
        <end position="211"/>
    </location>
</feature>
<dbReference type="AlphaFoldDB" id="A0A6L7EWV1"/>
<comment type="caution">
    <text evidence="3">The sequence shown here is derived from an EMBL/GenBank/DDBJ whole genome shotgun (WGS) entry which is preliminary data.</text>
</comment>
<evidence type="ECO:0000313" key="3">
    <source>
        <dbReference type="EMBL" id="MXG89908.1"/>
    </source>
</evidence>
<proteinExistence type="predicted"/>